<keyword evidence="2" id="KW-1185">Reference proteome</keyword>
<sequence length="380" mass="43791">MKWCIVGGGIQAITIALKLRILGLEHENLTIIDPNNQLCSQFSRFTERISMPYLRSPIVHHVHPNPFHLKQYCKKNEYSGGMYGQYKRPQRNMFMDHIDDLIREYRLDECHVCDVAIDIHRMGKMWEVVLENRQNLEVDNVIIASGCNHKPYIPEIFTQHEDIQHIFDDGTIEYDKTSHIVGSGISAIHLAIKLLTENEDKHIHLWTKKPLEVHDFDADPGWLGPKYMKGFLNMESSIEKMNMLLNERHKGSMPQELYLRIKKYIFSGRLTIHENACAKIENHSIITHDGDVYDYDHILLATGFENTLLKQPLIQSLINKYDAPLTECGYPEISYNLEWLEGLYVAGGLADLQLGAFARNVMGGREAANRISEKYARISS</sequence>
<dbReference type="PANTHER" id="PTHR38663">
    <property type="match status" value="1"/>
</dbReference>
<dbReference type="AlphaFoldDB" id="A0A240AFY6"/>
<gene>
    <name evidence="1" type="ORF">SAMEA4384403_02471</name>
</gene>
<dbReference type="PANTHER" id="PTHR38663:SF1">
    <property type="entry name" value="L-ORNITHINE N(5)-MONOOXYGENASE"/>
    <property type="match status" value="1"/>
</dbReference>
<proteinExistence type="predicted"/>
<name>A0A240AFY6_9STAP</name>
<dbReference type="RefSeq" id="WP_095089988.1">
    <property type="nucleotide sequence ID" value="NZ_BMDM01000008.1"/>
</dbReference>
<dbReference type="Gene3D" id="3.50.50.60">
    <property type="entry name" value="FAD/NAD(P)-binding domain"/>
    <property type="match status" value="1"/>
</dbReference>
<dbReference type="OrthoDB" id="370110at2"/>
<dbReference type="InterPro" id="IPR036188">
    <property type="entry name" value="FAD/NAD-bd_sf"/>
</dbReference>
<dbReference type="Pfam" id="PF13738">
    <property type="entry name" value="Pyr_redox_3"/>
    <property type="match status" value="1"/>
</dbReference>
<accession>A0A240AFY6</accession>
<dbReference type="KEGG" id="sste:SAMEA4384403_2471"/>
<dbReference type="EMBL" id="LT906462">
    <property type="protein sequence ID" value="SNV81763.1"/>
    <property type="molecule type" value="Genomic_DNA"/>
</dbReference>
<dbReference type="Proteomes" id="UP000242084">
    <property type="component" value="Chromosome 1"/>
</dbReference>
<dbReference type="SUPFAM" id="SSF51905">
    <property type="entry name" value="FAD/NAD(P)-binding domain"/>
    <property type="match status" value="1"/>
</dbReference>
<protein>
    <submittedName>
        <fullName evidence="1">Pyridine nucleotide-disulfide oxidoreductase family protein</fullName>
    </submittedName>
</protein>
<reference evidence="1 2" key="1">
    <citation type="submission" date="2017-06" db="EMBL/GenBank/DDBJ databases">
        <authorList>
            <consortium name="Pathogen Informatics"/>
        </authorList>
    </citation>
    <scope>NUCLEOTIDE SEQUENCE [LARGE SCALE GENOMIC DNA]</scope>
    <source>
        <strain evidence="1 2">NCTC13839</strain>
    </source>
</reference>
<organism evidence="1 2">
    <name type="scientific">Mammaliicoccus stepanovicii</name>
    <dbReference type="NCBI Taxonomy" id="643214"/>
    <lineage>
        <taxon>Bacteria</taxon>
        <taxon>Bacillati</taxon>
        <taxon>Bacillota</taxon>
        <taxon>Bacilli</taxon>
        <taxon>Bacillales</taxon>
        <taxon>Staphylococcaceae</taxon>
        <taxon>Mammaliicoccus</taxon>
    </lineage>
</organism>
<evidence type="ECO:0000313" key="1">
    <source>
        <dbReference type="EMBL" id="SNV81763.1"/>
    </source>
</evidence>
<evidence type="ECO:0000313" key="2">
    <source>
        <dbReference type="Proteomes" id="UP000242084"/>
    </source>
</evidence>